<keyword evidence="5 7" id="KW-1133">Transmembrane helix</keyword>
<dbReference type="EMBL" id="LAZR01035163">
    <property type="protein sequence ID" value="KKL28258.1"/>
    <property type="molecule type" value="Genomic_DNA"/>
</dbReference>
<evidence type="ECO:0000256" key="1">
    <source>
        <dbReference type="ARBA" id="ARBA00004127"/>
    </source>
</evidence>
<protein>
    <recommendedName>
        <fullName evidence="9">NADH:ubiquinone reductase (Na(+)-transporting) subunit D</fullName>
    </recommendedName>
</protein>
<gene>
    <name evidence="8" type="ORF">LCGC14_2376960</name>
</gene>
<dbReference type="InterPro" id="IPR003667">
    <property type="entry name" value="NqrDE/RnfAE"/>
</dbReference>
<dbReference type="GO" id="GO:0012505">
    <property type="term" value="C:endomembrane system"/>
    <property type="evidence" value="ECO:0007669"/>
    <property type="project" value="UniProtKB-SubCell"/>
</dbReference>
<dbReference type="Pfam" id="PF02508">
    <property type="entry name" value="Rnf-Nqr"/>
    <property type="match status" value="1"/>
</dbReference>
<proteinExistence type="predicted"/>
<evidence type="ECO:0000256" key="7">
    <source>
        <dbReference type="SAM" id="Phobius"/>
    </source>
</evidence>
<comment type="subcellular location">
    <subcellularLocation>
        <location evidence="1">Endomembrane system</location>
        <topology evidence="1">Multi-pass membrane protein</topology>
    </subcellularLocation>
</comment>
<evidence type="ECO:0000313" key="8">
    <source>
        <dbReference type="EMBL" id="KKL28258.1"/>
    </source>
</evidence>
<reference evidence="8" key="1">
    <citation type="journal article" date="2015" name="Nature">
        <title>Complex archaea that bridge the gap between prokaryotes and eukaryotes.</title>
        <authorList>
            <person name="Spang A."/>
            <person name="Saw J.H."/>
            <person name="Jorgensen S.L."/>
            <person name="Zaremba-Niedzwiedzka K."/>
            <person name="Martijn J."/>
            <person name="Lind A.E."/>
            <person name="van Eijk R."/>
            <person name="Schleper C."/>
            <person name="Guy L."/>
            <person name="Ettema T.J."/>
        </authorList>
    </citation>
    <scope>NUCLEOTIDE SEQUENCE</scope>
</reference>
<evidence type="ECO:0008006" key="9">
    <source>
        <dbReference type="Google" id="ProtNLM"/>
    </source>
</evidence>
<accession>A0A0F9EWR4</accession>
<feature type="non-terminal residue" evidence="8">
    <location>
        <position position="1"/>
    </location>
</feature>
<dbReference type="GO" id="GO:0005886">
    <property type="term" value="C:plasma membrane"/>
    <property type="evidence" value="ECO:0007669"/>
    <property type="project" value="TreeGrafter"/>
</dbReference>
<evidence type="ECO:0000256" key="2">
    <source>
        <dbReference type="ARBA" id="ARBA00022448"/>
    </source>
</evidence>
<feature type="transmembrane region" description="Helical" evidence="7">
    <location>
        <begin position="82"/>
        <end position="102"/>
    </location>
</feature>
<evidence type="ECO:0000256" key="6">
    <source>
        <dbReference type="ARBA" id="ARBA00023136"/>
    </source>
</evidence>
<keyword evidence="3 7" id="KW-0812">Transmembrane</keyword>
<evidence type="ECO:0000256" key="4">
    <source>
        <dbReference type="ARBA" id="ARBA00022967"/>
    </source>
</evidence>
<name>A0A0F9EWR4_9ZZZZ</name>
<keyword evidence="6 7" id="KW-0472">Membrane</keyword>
<sequence length="120" mass="13025">VGLIITNCIVLGRLEAFASKNPPLASVADGFGAGLGYSGLLMAVAIVREVLGFGTVFKNTAWEFVVVRGWIPGVYETWWRHWTLMIMPPGAFFVLALAVWAARAMALRREARADGGEDSK</sequence>
<evidence type="ECO:0000256" key="5">
    <source>
        <dbReference type="ARBA" id="ARBA00022989"/>
    </source>
</evidence>
<comment type="caution">
    <text evidence="8">The sequence shown here is derived from an EMBL/GenBank/DDBJ whole genome shotgun (WGS) entry which is preliminary data.</text>
</comment>
<organism evidence="8">
    <name type="scientific">marine sediment metagenome</name>
    <dbReference type="NCBI Taxonomy" id="412755"/>
    <lineage>
        <taxon>unclassified sequences</taxon>
        <taxon>metagenomes</taxon>
        <taxon>ecological metagenomes</taxon>
    </lineage>
</organism>
<keyword evidence="4" id="KW-1278">Translocase</keyword>
<evidence type="ECO:0000256" key="3">
    <source>
        <dbReference type="ARBA" id="ARBA00022692"/>
    </source>
</evidence>
<dbReference type="PANTHER" id="PTHR30586">
    <property type="entry name" value="ELECTRON TRANSPORT COMPLEX PROTEIN RNFE"/>
    <property type="match status" value="1"/>
</dbReference>
<dbReference type="AlphaFoldDB" id="A0A0F9EWR4"/>
<keyword evidence="2" id="KW-0813">Transport</keyword>
<dbReference type="PANTHER" id="PTHR30586:SF1">
    <property type="entry name" value="NA(+)-TRANSLOCATING NADH-QUINONE REDUCTASE SUBUNIT D"/>
    <property type="match status" value="1"/>
</dbReference>